<name>A0A934UZ99_9PROT</name>
<gene>
    <name evidence="1" type="ORF">CKO21_06905</name>
</gene>
<dbReference type="Proteomes" id="UP000778970">
    <property type="component" value="Unassembled WGS sequence"/>
</dbReference>
<comment type="caution">
    <text evidence="1">The sequence shown here is derived from an EMBL/GenBank/DDBJ whole genome shotgun (WGS) entry which is preliminary data.</text>
</comment>
<evidence type="ECO:0000313" key="1">
    <source>
        <dbReference type="EMBL" id="MBK1696972.1"/>
    </source>
</evidence>
<evidence type="ECO:0000313" key="2">
    <source>
        <dbReference type="Proteomes" id="UP000778970"/>
    </source>
</evidence>
<reference evidence="1" key="1">
    <citation type="submission" date="2017-08" db="EMBL/GenBank/DDBJ databases">
        <authorList>
            <person name="Imhoff J.F."/>
            <person name="Rahn T."/>
            <person name="Kuenzel S."/>
            <person name="Neulinger S.C."/>
        </authorList>
    </citation>
    <scope>NUCLEOTIDE SEQUENCE</scope>
    <source>
        <strain evidence="1">DSM 9154</strain>
    </source>
</reference>
<dbReference type="AlphaFoldDB" id="A0A934UZ99"/>
<dbReference type="RefSeq" id="WP_027287410.1">
    <property type="nucleotide sequence ID" value="NZ_NRRE01000020.1"/>
</dbReference>
<accession>A0A934UZ99</accession>
<keyword evidence="2" id="KW-1185">Reference proteome</keyword>
<organism evidence="1 2">
    <name type="scientific">Rhodovibrio salinarum</name>
    <dbReference type="NCBI Taxonomy" id="1087"/>
    <lineage>
        <taxon>Bacteria</taxon>
        <taxon>Pseudomonadati</taxon>
        <taxon>Pseudomonadota</taxon>
        <taxon>Alphaproteobacteria</taxon>
        <taxon>Rhodospirillales</taxon>
        <taxon>Rhodovibrionaceae</taxon>
        <taxon>Rhodovibrio</taxon>
    </lineage>
</organism>
<protein>
    <submittedName>
        <fullName evidence="1">Uncharacterized protein</fullName>
    </submittedName>
</protein>
<proteinExistence type="predicted"/>
<reference evidence="1" key="2">
    <citation type="journal article" date="2020" name="Microorganisms">
        <title>Osmotic Adaptation and Compatible Solute Biosynthesis of Phototrophic Bacteria as Revealed from Genome Analyses.</title>
        <authorList>
            <person name="Imhoff J.F."/>
            <person name="Rahn T."/>
            <person name="Kunzel S."/>
            <person name="Keller A."/>
            <person name="Neulinger S.C."/>
        </authorList>
    </citation>
    <scope>NUCLEOTIDE SEQUENCE</scope>
    <source>
        <strain evidence="1">DSM 9154</strain>
    </source>
</reference>
<sequence length="75" mass="7866">MSGNLIELDGRCAACGDEQAEVWVKARSVAPCYAIMAVSGDFQDLIRAECPRCQTGTGSCLVARLRALAAGSETT</sequence>
<dbReference type="EMBL" id="NRRE01000020">
    <property type="protein sequence ID" value="MBK1696972.1"/>
    <property type="molecule type" value="Genomic_DNA"/>
</dbReference>